<dbReference type="Gene3D" id="3.30.70.360">
    <property type="match status" value="1"/>
</dbReference>
<dbReference type="Gene3D" id="3.40.630.10">
    <property type="entry name" value="Zn peptidases"/>
    <property type="match status" value="1"/>
</dbReference>
<feature type="binding site" evidence="3">
    <location>
        <position position="173"/>
    </location>
    <ligand>
        <name>Mn(2+)</name>
        <dbReference type="ChEBI" id="CHEBI:29035"/>
        <label>1</label>
    </ligand>
</feature>
<dbReference type="Pfam" id="PF07687">
    <property type="entry name" value="M20_dimer"/>
    <property type="match status" value="1"/>
</dbReference>
<dbReference type="SUPFAM" id="SSF55031">
    <property type="entry name" value="Bacterial exopeptidase dimerisation domain"/>
    <property type="match status" value="1"/>
</dbReference>
<keyword evidence="3" id="KW-0479">Metal-binding</keyword>
<comment type="cofactor">
    <cofactor evidence="3">
        <name>Mn(2+)</name>
        <dbReference type="ChEBI" id="CHEBI:29035"/>
    </cofactor>
    <text evidence="3">The Mn(2+) ion enhances activity.</text>
</comment>
<dbReference type="EMBL" id="JACIDJ010000002">
    <property type="protein sequence ID" value="MBB3898062.1"/>
    <property type="molecule type" value="Genomic_DNA"/>
</dbReference>
<feature type="binding site" evidence="3">
    <location>
        <position position="372"/>
    </location>
    <ligand>
        <name>Mn(2+)</name>
        <dbReference type="ChEBI" id="CHEBI:29035"/>
        <label>2</label>
    </ligand>
</feature>
<evidence type="ECO:0000256" key="1">
    <source>
        <dbReference type="ARBA" id="ARBA00006153"/>
    </source>
</evidence>
<feature type="binding site" evidence="3">
    <location>
        <position position="114"/>
    </location>
    <ligand>
        <name>Mn(2+)</name>
        <dbReference type="ChEBI" id="CHEBI:29035"/>
        <label>2</label>
    </ligand>
</feature>
<gene>
    <name evidence="5" type="ORF">GGQ83_001499</name>
</gene>
<dbReference type="InterPro" id="IPR002933">
    <property type="entry name" value="Peptidase_M20"/>
</dbReference>
<sequence length="401" mass="43013">MSPFLVSEVPPMPIINRIADFHAEMTAWRQDIHAHPELSYEEHRTSEIVATKLAEWGIEVHRGLGATGVVGVLRSGSGGRAIGLRADMDALPMPEETGLPYASTAPGKMHACGHDGHTTMLLGAAKYLAETRNFDGTVVFIFQPAEEGGAGAKRMLDDGLLDRFPFDTVYGVHNASNLPLGEAAVVAGPVLAAADGVTIHVRGRGGHAARPHIGIDPVLVGAQIVVNLQALVARRVDPLDSAVISLCQFHAGTASNVIPDTAEIRGTVRTLKAETRAEMERLITQIATGVGAMHDAEVTVTYRRGYPPTVNHANEAERAAKAVGQVLGGERVIRNRPPAMGAEDFAYFLLERPGCFVHLGQRDGERGKRPAHTTTYDFNDDLLPIGASFFSRLVEQELPRG</sequence>
<accession>A0A840AAY8</accession>
<feature type="domain" description="Peptidase M20 dimerisation" evidence="4">
    <location>
        <begin position="196"/>
        <end position="287"/>
    </location>
</feature>
<keyword evidence="3" id="KW-0464">Manganese</keyword>
<dbReference type="SUPFAM" id="SSF53187">
    <property type="entry name" value="Zn-dependent exopeptidases"/>
    <property type="match status" value="1"/>
</dbReference>
<evidence type="ECO:0000313" key="5">
    <source>
        <dbReference type="EMBL" id="MBB3898062.1"/>
    </source>
</evidence>
<reference evidence="5 6" key="1">
    <citation type="submission" date="2020-08" db="EMBL/GenBank/DDBJ databases">
        <title>Genomic Encyclopedia of Type Strains, Phase IV (KMG-IV): sequencing the most valuable type-strain genomes for metagenomic binning, comparative biology and taxonomic classification.</title>
        <authorList>
            <person name="Goeker M."/>
        </authorList>
    </citation>
    <scope>NUCLEOTIDE SEQUENCE [LARGE SCALE GENOMIC DNA]</scope>
    <source>
        <strain evidence="5 6">DSM 19979</strain>
    </source>
</reference>
<feature type="binding site" evidence="3">
    <location>
        <position position="112"/>
    </location>
    <ligand>
        <name>Mn(2+)</name>
        <dbReference type="ChEBI" id="CHEBI:29035"/>
        <label>2</label>
    </ligand>
</feature>
<proteinExistence type="inferred from homology"/>
<protein>
    <submittedName>
        <fullName evidence="5">Hippurate hydrolase</fullName>
        <ecNumber evidence="5">3.5.1.32</ecNumber>
    </submittedName>
</protein>
<dbReference type="InterPro" id="IPR036264">
    <property type="entry name" value="Bact_exopeptidase_dim_dom"/>
</dbReference>
<keyword evidence="6" id="KW-1185">Reference proteome</keyword>
<dbReference type="GO" id="GO:0047980">
    <property type="term" value="F:hippurate hydrolase activity"/>
    <property type="evidence" value="ECO:0007669"/>
    <property type="project" value="UniProtKB-EC"/>
</dbReference>
<dbReference type="PANTHER" id="PTHR11014:SF63">
    <property type="entry name" value="METALLOPEPTIDASE, PUTATIVE (AFU_ORTHOLOGUE AFUA_6G09600)-RELATED"/>
    <property type="match status" value="1"/>
</dbReference>
<dbReference type="EC" id="3.5.1.32" evidence="5"/>
<evidence type="ECO:0000256" key="2">
    <source>
        <dbReference type="ARBA" id="ARBA00022801"/>
    </source>
</evidence>
<dbReference type="Pfam" id="PF01546">
    <property type="entry name" value="Peptidase_M20"/>
    <property type="match status" value="1"/>
</dbReference>
<dbReference type="NCBIfam" id="TIGR01891">
    <property type="entry name" value="amidohydrolases"/>
    <property type="match status" value="1"/>
</dbReference>
<dbReference type="InterPro" id="IPR017439">
    <property type="entry name" value="Amidohydrolase"/>
</dbReference>
<evidence type="ECO:0000259" key="4">
    <source>
        <dbReference type="Pfam" id="PF07687"/>
    </source>
</evidence>
<dbReference type="GO" id="GO:0046872">
    <property type="term" value="F:metal ion binding"/>
    <property type="evidence" value="ECO:0007669"/>
    <property type="project" value="UniProtKB-KW"/>
</dbReference>
<dbReference type="PANTHER" id="PTHR11014">
    <property type="entry name" value="PEPTIDASE M20 FAMILY MEMBER"/>
    <property type="match status" value="1"/>
</dbReference>
<dbReference type="Proteomes" id="UP000553193">
    <property type="component" value="Unassembled WGS sequence"/>
</dbReference>
<dbReference type="FunFam" id="3.30.70.360:FF:000014">
    <property type="entry name" value="N-acyl-L-amino acid amidohydrolase"/>
    <property type="match status" value="1"/>
</dbReference>
<evidence type="ECO:0000313" key="6">
    <source>
        <dbReference type="Proteomes" id="UP000553193"/>
    </source>
</evidence>
<comment type="similarity">
    <text evidence="1">Belongs to the peptidase M20 family.</text>
</comment>
<organism evidence="5 6">
    <name type="scientific">Roseococcus suduntuyensis</name>
    <dbReference type="NCBI Taxonomy" id="455361"/>
    <lineage>
        <taxon>Bacteria</taxon>
        <taxon>Pseudomonadati</taxon>
        <taxon>Pseudomonadota</taxon>
        <taxon>Alphaproteobacteria</taxon>
        <taxon>Acetobacterales</taxon>
        <taxon>Roseomonadaceae</taxon>
        <taxon>Roseococcus</taxon>
    </lineage>
</organism>
<comment type="caution">
    <text evidence="5">The sequence shown here is derived from an EMBL/GenBank/DDBJ whole genome shotgun (WGS) entry which is preliminary data.</text>
</comment>
<dbReference type="PIRSF" id="PIRSF005962">
    <property type="entry name" value="Pept_M20D_amidohydro"/>
    <property type="match status" value="1"/>
</dbReference>
<name>A0A840AAY8_9PROT</name>
<dbReference type="AlphaFoldDB" id="A0A840AAY8"/>
<feature type="binding site" evidence="3">
    <location>
        <position position="147"/>
    </location>
    <ligand>
        <name>Mn(2+)</name>
        <dbReference type="ChEBI" id="CHEBI:29035"/>
        <label>2</label>
    </ligand>
</feature>
<evidence type="ECO:0000256" key="3">
    <source>
        <dbReference type="PIRSR" id="PIRSR005962-1"/>
    </source>
</evidence>
<keyword evidence="2 5" id="KW-0378">Hydrolase</keyword>
<dbReference type="InterPro" id="IPR011650">
    <property type="entry name" value="Peptidase_M20_dimer"/>
</dbReference>
<dbReference type="CDD" id="cd05666">
    <property type="entry name" value="M20_Acy1-like"/>
    <property type="match status" value="1"/>
</dbReference>